<dbReference type="SFLD" id="SFLDS00005">
    <property type="entry name" value="Isoprenoid_Synthase_Type_I"/>
    <property type="match status" value="1"/>
</dbReference>
<organism evidence="6 7">
    <name type="scientific">Aquilegia coerulea</name>
    <name type="common">Rocky mountain columbine</name>
    <dbReference type="NCBI Taxonomy" id="218851"/>
    <lineage>
        <taxon>Eukaryota</taxon>
        <taxon>Viridiplantae</taxon>
        <taxon>Streptophyta</taxon>
        <taxon>Embryophyta</taxon>
        <taxon>Tracheophyta</taxon>
        <taxon>Spermatophyta</taxon>
        <taxon>Magnoliopsida</taxon>
        <taxon>Ranunculales</taxon>
        <taxon>Ranunculaceae</taxon>
        <taxon>Thalictroideae</taxon>
        <taxon>Aquilegia</taxon>
    </lineage>
</organism>
<dbReference type="FunFam" id="1.50.10.130:FF:000001">
    <property type="entry name" value="Isoprene synthase, chloroplastic"/>
    <property type="match status" value="1"/>
</dbReference>
<evidence type="ECO:0000259" key="4">
    <source>
        <dbReference type="Pfam" id="PF01397"/>
    </source>
</evidence>
<dbReference type="InterPro" id="IPR001906">
    <property type="entry name" value="Terpene_synth_N"/>
</dbReference>
<dbReference type="Pfam" id="PF01397">
    <property type="entry name" value="Terpene_synth"/>
    <property type="match status" value="1"/>
</dbReference>
<dbReference type="Proteomes" id="UP000230069">
    <property type="component" value="Unassembled WGS sequence"/>
</dbReference>
<evidence type="ECO:0000313" key="6">
    <source>
        <dbReference type="EMBL" id="PIA50853.1"/>
    </source>
</evidence>
<dbReference type="Gene3D" id="1.50.10.130">
    <property type="entry name" value="Terpene synthase, N-terminal domain"/>
    <property type="match status" value="1"/>
</dbReference>
<keyword evidence="3" id="KW-0460">Magnesium</keyword>
<gene>
    <name evidence="6" type="ORF">AQUCO_01200256v1</name>
</gene>
<dbReference type="Pfam" id="PF03936">
    <property type="entry name" value="Terpene_synth_C"/>
    <property type="match status" value="1"/>
</dbReference>
<dbReference type="AlphaFoldDB" id="A0A2G5E521"/>
<feature type="domain" description="Terpene synthase metal-binding" evidence="5">
    <location>
        <begin position="302"/>
        <end position="539"/>
    </location>
</feature>
<evidence type="ECO:0000256" key="2">
    <source>
        <dbReference type="ARBA" id="ARBA00022723"/>
    </source>
</evidence>
<dbReference type="PANTHER" id="PTHR31225:SF252">
    <property type="entry name" value="TERPENE SYNTHASE 12-RELATED"/>
    <property type="match status" value="1"/>
</dbReference>
<dbReference type="SFLD" id="SFLDG01019">
    <property type="entry name" value="Terpene_Cyclase_Like_1_C_Termi"/>
    <property type="match status" value="1"/>
</dbReference>
<dbReference type="InterPro" id="IPR005630">
    <property type="entry name" value="Terpene_synthase_metal-bd"/>
</dbReference>
<evidence type="ECO:0000256" key="3">
    <source>
        <dbReference type="ARBA" id="ARBA00022842"/>
    </source>
</evidence>
<dbReference type="OrthoDB" id="1936865at2759"/>
<reference evidence="6 7" key="1">
    <citation type="submission" date="2017-09" db="EMBL/GenBank/DDBJ databases">
        <title>WGS assembly of Aquilegia coerulea Goldsmith.</title>
        <authorList>
            <person name="Hodges S."/>
            <person name="Kramer E."/>
            <person name="Nordborg M."/>
            <person name="Tomkins J."/>
            <person name="Borevitz J."/>
            <person name="Derieg N."/>
            <person name="Yan J."/>
            <person name="Mihaltcheva S."/>
            <person name="Hayes R.D."/>
            <person name="Rokhsar D."/>
        </authorList>
    </citation>
    <scope>NUCLEOTIDE SEQUENCE [LARGE SCALE GENOMIC DNA]</scope>
    <source>
        <strain evidence="7">cv. Goldsmith</strain>
    </source>
</reference>
<dbReference type="SFLD" id="SFLDG01604">
    <property type="entry name" value="Terpene_Cyclase_Like_1_C_Termi"/>
    <property type="match status" value="1"/>
</dbReference>
<dbReference type="GO" id="GO:0016102">
    <property type="term" value="P:diterpenoid biosynthetic process"/>
    <property type="evidence" value="ECO:0007669"/>
    <property type="project" value="InterPro"/>
</dbReference>
<evidence type="ECO:0000259" key="5">
    <source>
        <dbReference type="Pfam" id="PF03936"/>
    </source>
</evidence>
<dbReference type="InterPro" id="IPR008930">
    <property type="entry name" value="Terpenoid_cyclase/PrenylTrfase"/>
</dbReference>
<dbReference type="CDD" id="cd00684">
    <property type="entry name" value="Terpene_cyclase_plant_C1"/>
    <property type="match status" value="1"/>
</dbReference>
<dbReference type="STRING" id="218851.A0A2G5E521"/>
<protein>
    <submittedName>
        <fullName evidence="6">Uncharacterized protein</fullName>
    </submittedName>
</protein>
<dbReference type="SUPFAM" id="SSF48576">
    <property type="entry name" value="Terpenoid synthases"/>
    <property type="match status" value="1"/>
</dbReference>
<dbReference type="Gene3D" id="1.10.600.10">
    <property type="entry name" value="Farnesyl Diphosphate Synthase"/>
    <property type="match status" value="1"/>
</dbReference>
<evidence type="ECO:0000256" key="1">
    <source>
        <dbReference type="ARBA" id="ARBA00001946"/>
    </source>
</evidence>
<dbReference type="InterPro" id="IPR008949">
    <property type="entry name" value="Isoprenoid_synthase_dom_sf"/>
</dbReference>
<dbReference type="EMBL" id="KZ305029">
    <property type="protein sequence ID" value="PIA50853.1"/>
    <property type="molecule type" value="Genomic_DNA"/>
</dbReference>
<dbReference type="FunCoup" id="A0A2G5E521">
    <property type="interactions" value="250"/>
</dbReference>
<accession>A0A2G5E521</accession>
<dbReference type="GO" id="GO:0000287">
    <property type="term" value="F:magnesium ion binding"/>
    <property type="evidence" value="ECO:0007669"/>
    <property type="project" value="InterPro"/>
</dbReference>
<dbReference type="InterPro" id="IPR050148">
    <property type="entry name" value="Terpene_synthase-like"/>
</dbReference>
<feature type="domain" description="Terpene synthase N-terminal" evidence="4">
    <location>
        <begin position="65"/>
        <end position="241"/>
    </location>
</feature>
<dbReference type="PANTHER" id="PTHR31225">
    <property type="entry name" value="OS04G0344100 PROTEIN-RELATED"/>
    <property type="match status" value="1"/>
</dbReference>
<keyword evidence="7" id="KW-1185">Reference proteome</keyword>
<dbReference type="InterPro" id="IPR036965">
    <property type="entry name" value="Terpene_synth_N_sf"/>
</dbReference>
<dbReference type="SUPFAM" id="SSF48239">
    <property type="entry name" value="Terpenoid cyclases/Protein prenyltransferases"/>
    <property type="match status" value="1"/>
</dbReference>
<evidence type="ECO:0000313" key="7">
    <source>
        <dbReference type="Proteomes" id="UP000230069"/>
    </source>
</evidence>
<dbReference type="InterPro" id="IPR034741">
    <property type="entry name" value="Terpene_cyclase-like_1_C"/>
</dbReference>
<keyword evidence="2" id="KW-0479">Metal-binding</keyword>
<name>A0A2G5E521_AQUCA</name>
<dbReference type="GO" id="GO:0010333">
    <property type="term" value="F:terpene synthase activity"/>
    <property type="evidence" value="ECO:0007669"/>
    <property type="project" value="InterPro"/>
</dbReference>
<proteinExistence type="predicted"/>
<comment type="cofactor">
    <cofactor evidence="1">
        <name>Mg(2+)</name>
        <dbReference type="ChEBI" id="CHEBI:18420"/>
    </cofactor>
</comment>
<dbReference type="InterPro" id="IPR044814">
    <property type="entry name" value="Terpene_cyclase_plant_C1"/>
</dbReference>
<sequence>MDALTMSLNLNFHPNSLSTYSTPRIVSVRALSKSNMIRNVCCRANIHQTSESLILRRSANYQPSIWDFDYIQSLNSKYMGKTWENRAKMLKEYIRSTVFKTDEVGLITRLEMIDNLTRLGVSYHFQEEIRKCLDSIAISKSNLKTDAEDVHAVALYFRLLRQYEYQIFPDVFNCFKDNNIGQFKRSLCKDIKGMLSLYEASHLAFEGEDILDEAKAFTATHLKDINVPMTSNLAKEVKRSLELPLHWRMLRLEARWYIDICKNKGKLSPALLEFATLDFNMVQAIHQNDLKEMTRWWENLGLGSHSKLSFARDRIMENFLWTTGVIFDPQFDYCRKGLTKINSLVTTIDDVYDIYGTLEELELFTAAVERWDINTIEQLPDYMKICFLALYNTVNEMAYVTLKEQGWDILPYLKKSWADLCRTYLIEAKWYYDKYTPTLEEYLNNAWISISGPLLLVHAYFFLKQDITREALEYLESYPKLIRWSSMILRLSDDLGTSTAELERGDVPKSIQCYMSENGVSEEVAREYIGNLINDLWKKMNKDRLDTSLFSKTFVGVVVNLARMAQCMYQYGDGHGVPDQETKDIVFSLLIEPILYV</sequence>
<dbReference type="FunFam" id="1.10.600.10:FF:000007">
    <property type="entry name" value="Isoprene synthase, chloroplastic"/>
    <property type="match status" value="1"/>
</dbReference>
<dbReference type="InParanoid" id="A0A2G5E521"/>